<keyword evidence="5 17" id="KW-0479">Metal-binding</keyword>
<feature type="domain" description="YjeF N-terminal" evidence="20">
    <location>
        <begin position="16"/>
        <end position="220"/>
    </location>
</feature>
<dbReference type="GO" id="GO:0052855">
    <property type="term" value="F:ADP-dependent NAD(P)H-hydrate dehydratase activity"/>
    <property type="evidence" value="ECO:0007669"/>
    <property type="project" value="UniProtKB-UniRule"/>
</dbReference>
<feature type="domain" description="YjeF C-terminal" evidence="19">
    <location>
        <begin position="227"/>
        <end position="499"/>
    </location>
</feature>
<comment type="catalytic activity">
    <reaction evidence="15 18">
        <text>(6S)-NADHX + ADP = AMP + phosphate + NADH + H(+)</text>
        <dbReference type="Rhea" id="RHEA:32223"/>
        <dbReference type="ChEBI" id="CHEBI:15378"/>
        <dbReference type="ChEBI" id="CHEBI:43474"/>
        <dbReference type="ChEBI" id="CHEBI:57945"/>
        <dbReference type="ChEBI" id="CHEBI:64074"/>
        <dbReference type="ChEBI" id="CHEBI:456215"/>
        <dbReference type="ChEBI" id="CHEBI:456216"/>
        <dbReference type="EC" id="4.2.1.136"/>
    </reaction>
</comment>
<evidence type="ECO:0000256" key="14">
    <source>
        <dbReference type="ARBA" id="ARBA00025153"/>
    </source>
</evidence>
<dbReference type="GO" id="GO:0005524">
    <property type="term" value="F:ATP binding"/>
    <property type="evidence" value="ECO:0007669"/>
    <property type="project" value="UniProtKB-UniRule"/>
</dbReference>
<comment type="cofactor">
    <cofactor evidence="17 18">
        <name>K(+)</name>
        <dbReference type="ChEBI" id="CHEBI:29103"/>
    </cofactor>
    <text evidence="17 18">Binds 1 potassium ion per subunit.</text>
</comment>
<dbReference type="GO" id="GO:0046872">
    <property type="term" value="F:metal ion binding"/>
    <property type="evidence" value="ECO:0007669"/>
    <property type="project" value="UniProtKB-UniRule"/>
</dbReference>
<dbReference type="InterPro" id="IPR004443">
    <property type="entry name" value="YjeF_N_dom"/>
</dbReference>
<reference evidence="21" key="1">
    <citation type="submission" date="2022-06" db="EMBL/GenBank/DDBJ databases">
        <title>Gracilimonas sp. CAU 1638 isolated from sea sediment.</title>
        <authorList>
            <person name="Kim W."/>
        </authorList>
    </citation>
    <scope>NUCLEOTIDE SEQUENCE</scope>
    <source>
        <strain evidence="21">CAU 1638</strain>
    </source>
</reference>
<evidence type="ECO:0000256" key="12">
    <source>
        <dbReference type="ARBA" id="ARBA00023239"/>
    </source>
</evidence>
<dbReference type="RefSeq" id="WP_255134619.1">
    <property type="nucleotide sequence ID" value="NZ_JANDBC010000001.1"/>
</dbReference>
<comment type="function">
    <text evidence="17">Catalyzes the epimerization of the S- and R-forms of NAD(P)HX, a damaged form of NAD(P)H that is a result of enzymatic or heat-dependent hydration. This is a prerequisite for the S-specific NAD(P)H-hydrate dehydratase to allow the repair of both epimers of NAD(P)HX.</text>
</comment>
<keyword evidence="12 18" id="KW-0456">Lyase</keyword>
<keyword evidence="10 17" id="KW-0520">NAD</keyword>
<dbReference type="EC" id="5.1.99.6" evidence="17"/>
<dbReference type="EMBL" id="JANDBC010000001">
    <property type="protein sequence ID" value="MCP9291757.1"/>
    <property type="molecule type" value="Genomic_DNA"/>
</dbReference>
<name>A0A9X2L3T4_9BACT</name>
<evidence type="ECO:0000256" key="4">
    <source>
        <dbReference type="ARBA" id="ARBA00009524"/>
    </source>
</evidence>
<evidence type="ECO:0000259" key="19">
    <source>
        <dbReference type="PROSITE" id="PS51383"/>
    </source>
</evidence>
<dbReference type="SUPFAM" id="SSF53613">
    <property type="entry name" value="Ribokinase-like"/>
    <property type="match status" value="1"/>
</dbReference>
<dbReference type="NCBIfam" id="TIGR00197">
    <property type="entry name" value="yjeF_nterm"/>
    <property type="match status" value="1"/>
</dbReference>
<dbReference type="InterPro" id="IPR029056">
    <property type="entry name" value="Ribokinase-like"/>
</dbReference>
<proteinExistence type="inferred from homology"/>
<protein>
    <recommendedName>
        <fullName evidence="17">NAD(P)H-hydrate epimerase</fullName>
        <ecNumber evidence="17">5.1.99.6</ecNumber>
    </recommendedName>
    <alternativeName>
        <fullName evidence="17">NAD(P)HX epimerase</fullName>
    </alternativeName>
</protein>
<feature type="binding site" evidence="17">
    <location>
        <position position="130"/>
    </location>
    <ligand>
        <name>K(+)</name>
        <dbReference type="ChEBI" id="CHEBI:29103"/>
    </ligand>
</feature>
<dbReference type="InterPro" id="IPR000631">
    <property type="entry name" value="CARKD"/>
</dbReference>
<comment type="catalytic activity">
    <reaction evidence="1 17 18">
        <text>(6R)-NADHX = (6S)-NADHX</text>
        <dbReference type="Rhea" id="RHEA:32215"/>
        <dbReference type="ChEBI" id="CHEBI:64074"/>
        <dbReference type="ChEBI" id="CHEBI:64075"/>
        <dbReference type="EC" id="5.1.99.6"/>
    </reaction>
</comment>
<evidence type="ECO:0000256" key="3">
    <source>
        <dbReference type="ARBA" id="ARBA00006001"/>
    </source>
</evidence>
<dbReference type="Proteomes" id="UP001139125">
    <property type="component" value="Unassembled WGS sequence"/>
</dbReference>
<evidence type="ECO:0000256" key="10">
    <source>
        <dbReference type="ARBA" id="ARBA00023027"/>
    </source>
</evidence>
<evidence type="ECO:0000256" key="7">
    <source>
        <dbReference type="ARBA" id="ARBA00022840"/>
    </source>
</evidence>
<evidence type="ECO:0000256" key="2">
    <source>
        <dbReference type="ARBA" id="ARBA00000909"/>
    </source>
</evidence>
<dbReference type="PROSITE" id="PS51383">
    <property type="entry name" value="YJEF_C_3"/>
    <property type="match status" value="1"/>
</dbReference>
<organism evidence="21 22">
    <name type="scientific">Gracilimonas sediminicola</name>
    <dbReference type="NCBI Taxonomy" id="2952158"/>
    <lineage>
        <taxon>Bacteria</taxon>
        <taxon>Pseudomonadati</taxon>
        <taxon>Balneolota</taxon>
        <taxon>Balneolia</taxon>
        <taxon>Balneolales</taxon>
        <taxon>Balneolaceae</taxon>
        <taxon>Gracilimonas</taxon>
    </lineage>
</organism>
<keyword evidence="13" id="KW-0511">Multifunctional enzyme</keyword>
<dbReference type="InterPro" id="IPR017953">
    <property type="entry name" value="Carbohydrate_kinase_pred_CS"/>
</dbReference>
<evidence type="ECO:0000256" key="15">
    <source>
        <dbReference type="ARBA" id="ARBA00048238"/>
    </source>
</evidence>
<gene>
    <name evidence="17" type="primary">nnrE</name>
    <name evidence="21" type="ORF">NM125_09245</name>
</gene>
<dbReference type="InterPro" id="IPR036652">
    <property type="entry name" value="YjeF_N_dom_sf"/>
</dbReference>
<comment type="similarity">
    <text evidence="4 18">In the C-terminal section; belongs to the NnrD/CARKD family.</text>
</comment>
<evidence type="ECO:0000313" key="21">
    <source>
        <dbReference type="EMBL" id="MCP9291757.1"/>
    </source>
</evidence>
<comment type="catalytic activity">
    <reaction evidence="16 18">
        <text>(6S)-NADPHX + ADP = AMP + phosphate + NADPH + H(+)</text>
        <dbReference type="Rhea" id="RHEA:32235"/>
        <dbReference type="ChEBI" id="CHEBI:15378"/>
        <dbReference type="ChEBI" id="CHEBI:43474"/>
        <dbReference type="ChEBI" id="CHEBI:57783"/>
        <dbReference type="ChEBI" id="CHEBI:64076"/>
        <dbReference type="ChEBI" id="CHEBI:456215"/>
        <dbReference type="ChEBI" id="CHEBI:456216"/>
        <dbReference type="EC" id="4.2.1.136"/>
    </reaction>
</comment>
<evidence type="ECO:0000256" key="5">
    <source>
        <dbReference type="ARBA" id="ARBA00022723"/>
    </source>
</evidence>
<dbReference type="PROSITE" id="PS51385">
    <property type="entry name" value="YJEF_N"/>
    <property type="match status" value="1"/>
</dbReference>
<feature type="binding site" evidence="17">
    <location>
        <position position="145"/>
    </location>
    <ligand>
        <name>(6S)-NADPHX</name>
        <dbReference type="ChEBI" id="CHEBI:64076"/>
    </ligand>
</feature>
<evidence type="ECO:0000256" key="13">
    <source>
        <dbReference type="ARBA" id="ARBA00023268"/>
    </source>
</evidence>
<dbReference type="InterPro" id="IPR030677">
    <property type="entry name" value="Nnr"/>
</dbReference>
<feature type="binding site" evidence="17">
    <location>
        <position position="163"/>
    </location>
    <ligand>
        <name>(6S)-NADPHX</name>
        <dbReference type="ChEBI" id="CHEBI:64076"/>
    </ligand>
</feature>
<keyword evidence="9 17" id="KW-0630">Potassium</keyword>
<dbReference type="SUPFAM" id="SSF64153">
    <property type="entry name" value="YjeF N-terminal domain-like"/>
    <property type="match status" value="1"/>
</dbReference>
<comment type="similarity">
    <text evidence="3 18">In the N-terminal section; belongs to the NnrE/AIBP family.</text>
</comment>
<dbReference type="GO" id="GO:0110051">
    <property type="term" value="P:metabolite repair"/>
    <property type="evidence" value="ECO:0007669"/>
    <property type="project" value="TreeGrafter"/>
</dbReference>
<evidence type="ECO:0000256" key="18">
    <source>
        <dbReference type="PIRNR" id="PIRNR017184"/>
    </source>
</evidence>
<comment type="caution">
    <text evidence="21">The sequence shown here is derived from an EMBL/GenBank/DDBJ whole genome shotgun (WGS) entry which is preliminary data.</text>
</comment>
<comment type="caution">
    <text evidence="17">Lacks conserved residue(s) required for the propagation of feature annotation.</text>
</comment>
<comment type="function">
    <text evidence="14 18">Bifunctional enzyme that catalyzes the epimerization of the S- and R-forms of NAD(P)HX and the dehydration of the S-form of NAD(P)HX at the expense of ADP, which is converted to AMP. This allows the repair of both epimers of NAD(P)HX, a damaged form of NAD(P)H that is a result of enzymatic or heat-dependent hydration.</text>
</comment>
<evidence type="ECO:0000256" key="6">
    <source>
        <dbReference type="ARBA" id="ARBA00022741"/>
    </source>
</evidence>
<comment type="catalytic activity">
    <reaction evidence="2 17 18">
        <text>(6R)-NADPHX = (6S)-NADPHX</text>
        <dbReference type="Rhea" id="RHEA:32227"/>
        <dbReference type="ChEBI" id="CHEBI:64076"/>
        <dbReference type="ChEBI" id="CHEBI:64077"/>
        <dbReference type="EC" id="5.1.99.6"/>
    </reaction>
</comment>
<dbReference type="AlphaFoldDB" id="A0A9X2L3T4"/>
<keyword evidence="6 17" id="KW-0547">Nucleotide-binding</keyword>
<dbReference type="PANTHER" id="PTHR12592:SF0">
    <property type="entry name" value="ATP-DEPENDENT (S)-NAD(P)H-HYDRATE DEHYDRATASE"/>
    <property type="match status" value="1"/>
</dbReference>
<evidence type="ECO:0000256" key="11">
    <source>
        <dbReference type="ARBA" id="ARBA00023235"/>
    </source>
</evidence>
<dbReference type="GO" id="GO:0052856">
    <property type="term" value="F:NAD(P)HX epimerase activity"/>
    <property type="evidence" value="ECO:0007669"/>
    <property type="project" value="UniProtKB-UniRule"/>
</dbReference>
<dbReference type="Pfam" id="PF03853">
    <property type="entry name" value="YjeF_N"/>
    <property type="match status" value="1"/>
</dbReference>
<evidence type="ECO:0000259" key="20">
    <source>
        <dbReference type="PROSITE" id="PS51385"/>
    </source>
</evidence>
<dbReference type="PROSITE" id="PS01050">
    <property type="entry name" value="YJEF_C_2"/>
    <property type="match status" value="1"/>
</dbReference>
<evidence type="ECO:0000256" key="17">
    <source>
        <dbReference type="HAMAP-Rule" id="MF_01966"/>
    </source>
</evidence>
<accession>A0A9X2L3T4</accession>
<evidence type="ECO:0000256" key="8">
    <source>
        <dbReference type="ARBA" id="ARBA00022857"/>
    </source>
</evidence>
<dbReference type="CDD" id="cd01171">
    <property type="entry name" value="YXKO-related"/>
    <property type="match status" value="1"/>
</dbReference>
<dbReference type="Pfam" id="PF01256">
    <property type="entry name" value="Carb_kinase"/>
    <property type="match status" value="1"/>
</dbReference>
<evidence type="ECO:0000256" key="1">
    <source>
        <dbReference type="ARBA" id="ARBA00000013"/>
    </source>
</evidence>
<dbReference type="HAMAP" id="MF_01966">
    <property type="entry name" value="NADHX_epimerase"/>
    <property type="match status" value="1"/>
</dbReference>
<evidence type="ECO:0000256" key="16">
    <source>
        <dbReference type="ARBA" id="ARBA00049209"/>
    </source>
</evidence>
<feature type="binding site" evidence="17">
    <location>
        <position position="65"/>
    </location>
    <ligand>
        <name>K(+)</name>
        <dbReference type="ChEBI" id="CHEBI:29103"/>
    </ligand>
</feature>
<dbReference type="Gene3D" id="3.40.1190.20">
    <property type="match status" value="1"/>
</dbReference>
<dbReference type="PANTHER" id="PTHR12592">
    <property type="entry name" value="ATP-DEPENDENT (S)-NAD(P)H-HYDRATE DEHYDRATASE FAMILY MEMBER"/>
    <property type="match status" value="1"/>
</dbReference>
<keyword evidence="7 18" id="KW-0067">ATP-binding</keyword>
<evidence type="ECO:0000256" key="9">
    <source>
        <dbReference type="ARBA" id="ARBA00022958"/>
    </source>
</evidence>
<comment type="similarity">
    <text evidence="17">Belongs to the NnrE/AIBP family.</text>
</comment>
<dbReference type="Gene3D" id="3.40.50.10260">
    <property type="entry name" value="YjeF N-terminal domain"/>
    <property type="match status" value="1"/>
</dbReference>
<keyword evidence="8 17" id="KW-0521">NADP</keyword>
<keyword evidence="11 17" id="KW-0413">Isomerase</keyword>
<feature type="binding site" evidence="17">
    <location>
        <begin position="134"/>
        <end position="140"/>
    </location>
    <ligand>
        <name>(6S)-NADPHX</name>
        <dbReference type="ChEBI" id="CHEBI:64076"/>
    </ligand>
</feature>
<keyword evidence="22" id="KW-1185">Reference proteome</keyword>
<dbReference type="PIRSF" id="PIRSF017184">
    <property type="entry name" value="Nnr"/>
    <property type="match status" value="1"/>
</dbReference>
<evidence type="ECO:0000313" key="22">
    <source>
        <dbReference type="Proteomes" id="UP001139125"/>
    </source>
</evidence>
<feature type="binding site" evidence="17">
    <location>
        <position position="166"/>
    </location>
    <ligand>
        <name>K(+)</name>
        <dbReference type="ChEBI" id="CHEBI:29103"/>
    </ligand>
</feature>
<sequence length="499" mass="54511">MDLVPHSYYLCSAEQSRFMDEKTISEFGIDGFTLMEIAGTRAADFIQSQLPSGSHGVFFCGKGNNAGDALVIARLLSQQGFKITICFLSGTGDLSPDTLENLGLLQKLDEDIELLDWEDFNPSAFDFIVDGMLGTGLNSDVRAPYSDAISWINTQEVPVFALDVPTGLHADSGLILGTAVQADFTLSFGALKTGFYLNQGFDTSGEVILCELSFPNKFKKPTAALIDRSWVEAASPSPKRQKHKYDGGVLYIIAGSEGLTGAGILAAKSVWSAGLGAVVLITPKGLLEIYEKQLVQIIKKPVGDRDDVYFKEEHVEQVLDIIAEKPGKVLIGPGLGRQQETIRFTQSILRNFEGDVLIDADALFALSKMENRKRPEGSNWILTPHPGELKTLFNQEVNDDFDQLNLTKEKAREEKITLLSKGMPSIVGTETGDAYLTGYETRIFSRAGFGDVLAGKVGAYWLKYSSSELACFYGLLDGFQKAQQYFVENSGSLAPIDII</sequence>